<evidence type="ECO:0000256" key="1">
    <source>
        <dbReference type="SAM" id="MobiDB-lite"/>
    </source>
</evidence>
<sequence length="147" mass="15368">MAAGGAREGAGRPAGSRGKRTAELLEAMGDGLSPIQFMVEKLRDETATPEVRQWAAEKAAPYLHAKPAPEPRIVILDLPPADTAEGVKAALARIIEATASGEIAPAEAQSLVAIIEAQRKAIETADLGPRLAAIEEELNRNKGRGAS</sequence>
<dbReference type="EMBL" id="FNIT01000002">
    <property type="protein sequence ID" value="SDN97448.1"/>
    <property type="molecule type" value="Genomic_DNA"/>
</dbReference>
<accession>A0A1H0FRY9</accession>
<reference evidence="2 3" key="1">
    <citation type="submission" date="2016-10" db="EMBL/GenBank/DDBJ databases">
        <authorList>
            <person name="de Groot N.N."/>
        </authorList>
    </citation>
    <scope>NUCLEOTIDE SEQUENCE [LARGE SCALE GENOMIC DNA]</scope>
    <source>
        <strain evidence="3">L7-484,KACC 16230,DSM 25025</strain>
    </source>
</reference>
<dbReference type="Proteomes" id="UP000198793">
    <property type="component" value="Unassembled WGS sequence"/>
</dbReference>
<keyword evidence="3" id="KW-1185">Reference proteome</keyword>
<dbReference type="AlphaFoldDB" id="A0A1H0FRY9"/>
<proteinExistence type="predicted"/>
<gene>
    <name evidence="2" type="ORF">SAMN05192530_102648</name>
</gene>
<evidence type="ECO:0000313" key="2">
    <source>
        <dbReference type="EMBL" id="SDN97448.1"/>
    </source>
</evidence>
<feature type="region of interest" description="Disordered" evidence="1">
    <location>
        <begin position="1"/>
        <end position="22"/>
    </location>
</feature>
<protein>
    <submittedName>
        <fullName evidence="2">Uncharacterized protein</fullName>
    </submittedName>
</protein>
<name>A0A1H0FRY9_9HYPH</name>
<dbReference type="STRING" id="1166073.SAMN05192530_102648"/>
<feature type="compositionally biased region" description="Low complexity" evidence="1">
    <location>
        <begin position="1"/>
        <end position="16"/>
    </location>
</feature>
<evidence type="ECO:0000313" key="3">
    <source>
        <dbReference type="Proteomes" id="UP000198793"/>
    </source>
</evidence>
<organism evidence="2 3">
    <name type="scientific">Aureimonas jatrophae</name>
    <dbReference type="NCBI Taxonomy" id="1166073"/>
    <lineage>
        <taxon>Bacteria</taxon>
        <taxon>Pseudomonadati</taxon>
        <taxon>Pseudomonadota</taxon>
        <taxon>Alphaproteobacteria</taxon>
        <taxon>Hyphomicrobiales</taxon>
        <taxon>Aurantimonadaceae</taxon>
        <taxon>Aureimonas</taxon>
    </lineage>
</organism>